<dbReference type="EMBL" id="SLWV01000012">
    <property type="protein sequence ID" value="TCO74542.1"/>
    <property type="molecule type" value="Genomic_DNA"/>
</dbReference>
<keyword evidence="1" id="KW-1133">Transmembrane helix</keyword>
<gene>
    <name evidence="2" type="ORF">EV214_11218</name>
</gene>
<reference evidence="2 3" key="1">
    <citation type="submission" date="2019-03" db="EMBL/GenBank/DDBJ databases">
        <title>Genomic Encyclopedia of Type Strains, Phase IV (KMG-IV): sequencing the most valuable type-strain genomes for metagenomic binning, comparative biology and taxonomic classification.</title>
        <authorList>
            <person name="Goeker M."/>
        </authorList>
    </citation>
    <scope>NUCLEOTIDE SEQUENCE [LARGE SCALE GENOMIC DNA]</scope>
    <source>
        <strain evidence="2 3">DSM 102940</strain>
    </source>
</reference>
<keyword evidence="1" id="KW-0472">Membrane</keyword>
<accession>A0A4R2KP72</accession>
<proteinExistence type="predicted"/>
<feature type="transmembrane region" description="Helical" evidence="1">
    <location>
        <begin position="108"/>
        <end position="126"/>
    </location>
</feature>
<dbReference type="OrthoDB" id="1956655at2"/>
<evidence type="ECO:0000256" key="1">
    <source>
        <dbReference type="SAM" id="Phobius"/>
    </source>
</evidence>
<protein>
    <submittedName>
        <fullName evidence="2">Uncharacterized protein</fullName>
    </submittedName>
</protein>
<comment type="caution">
    <text evidence="2">The sequence shown here is derived from an EMBL/GenBank/DDBJ whole genome shotgun (WGS) entry which is preliminary data.</text>
</comment>
<dbReference type="Proteomes" id="UP000294919">
    <property type="component" value="Unassembled WGS sequence"/>
</dbReference>
<keyword evidence="3" id="KW-1185">Reference proteome</keyword>
<evidence type="ECO:0000313" key="3">
    <source>
        <dbReference type="Proteomes" id="UP000294919"/>
    </source>
</evidence>
<dbReference type="RefSeq" id="WP_132245241.1">
    <property type="nucleotide sequence ID" value="NZ_SLWV01000012.1"/>
</dbReference>
<name>A0A4R2KP72_9FIRM</name>
<dbReference type="AlphaFoldDB" id="A0A4R2KP72"/>
<keyword evidence="1" id="KW-0812">Transmembrane</keyword>
<evidence type="ECO:0000313" key="2">
    <source>
        <dbReference type="EMBL" id="TCO74542.1"/>
    </source>
</evidence>
<organism evidence="2 3">
    <name type="scientific">Marinisporobacter balticus</name>
    <dbReference type="NCBI Taxonomy" id="2018667"/>
    <lineage>
        <taxon>Bacteria</taxon>
        <taxon>Bacillati</taxon>
        <taxon>Bacillota</taxon>
        <taxon>Clostridia</taxon>
        <taxon>Peptostreptococcales</taxon>
        <taxon>Thermotaleaceae</taxon>
        <taxon>Marinisporobacter</taxon>
    </lineage>
</organism>
<sequence>MNRNLKNNFPSMINGFVLKDEQMAQFDAFMQEYGNQPERVIYREIGRVKNEVSEDVLNQHINNLDALSQMQGFVTDVNRKRIANVKSILTSSNASFYRRNSRQSSPSTQFVSGTSLLLWFLILVAIW</sequence>